<dbReference type="PANTHER" id="PTHR22683:SF41">
    <property type="entry name" value="DNA TRANSLOCASE FTSK"/>
    <property type="match status" value="1"/>
</dbReference>
<feature type="coiled-coil region" evidence="4">
    <location>
        <begin position="23"/>
        <end position="58"/>
    </location>
</feature>
<evidence type="ECO:0000256" key="5">
    <source>
        <dbReference type="SAM" id="Phobius"/>
    </source>
</evidence>
<dbReference type="PROSITE" id="PS50901">
    <property type="entry name" value="FTSK"/>
    <property type="match status" value="1"/>
</dbReference>
<keyword evidence="1 3" id="KW-0547">Nucleotide-binding</keyword>
<feature type="transmembrane region" description="Helical" evidence="5">
    <location>
        <begin position="220"/>
        <end position="239"/>
    </location>
</feature>
<name>A0A5R8K8L6_9BACT</name>
<dbReference type="OrthoDB" id="9807790at2"/>
<keyword evidence="2 3" id="KW-0067">ATP-binding</keyword>
<dbReference type="Pfam" id="PF01580">
    <property type="entry name" value="FtsK_SpoIIIE"/>
    <property type="match status" value="1"/>
</dbReference>
<dbReference type="InterPro" id="IPR050206">
    <property type="entry name" value="FtsK/SpoIIIE/SftA"/>
</dbReference>
<protein>
    <submittedName>
        <fullName evidence="7">ATP-binding protein</fullName>
    </submittedName>
</protein>
<dbReference type="GO" id="GO:0005524">
    <property type="term" value="F:ATP binding"/>
    <property type="evidence" value="ECO:0007669"/>
    <property type="project" value="UniProtKB-UniRule"/>
</dbReference>
<keyword evidence="5" id="KW-1133">Transmembrane helix</keyword>
<sequence length="1291" mass="144171">MNHHQTNSVDLTATNTLETLGHLKRTTAQFAKQEEQLTRELRQQRHALEQAHAQQTEQLTTALAAQRDQLHANRDAATEKITHKYNSRRSRIEKSHDESVRFMPRRIRQVRENYLGGLQMRQHRLQQKLAIDLDKAKTAHEEQSAQISELHKSLSKTVRQTRNALSGYGTLKSRLENRLKAPSTLTPSVQTAALHETLDQAQAKLQQFRQLPLPRFFSQLPIPALLFIILLLCAGLAYLLGADQNALILSGSTALFLALAIIIIQQTGLKTAKEQALPLIDTLGHAKDLHTATTTHLANKLERDHDLLQEKYNEAITAIEAKRGDVSEVEARFKARAKDKLENQLPRLDDKIDYALNARIAAVTNAAHIEQDRINQEAASLVQQLGQRQQLELIDLETHESDSWLALQNQWSQAITPAFDQLTDLNDTPTAQTPDWQPDIANTWTPPTEFVDSIKFGQFHLELKPGERPHTPHLPLPGPTQLTAPLALAFPTLGSLLIESPGSADANVTGTLNQIILRLFATMPPGKVAVTIIDPVGLGKNFAGLMHLGDYEESLINRRIWTQRDQIDERLAELNEHIEKVIQMYLRSESASITEYTRTAGSVAEKYHFLVIADFPEGFSDTAVRRLQSIAVSGPRCGVYTLIHWDKRAAPPDGFVPDELRQSSIVLRQERDQFLLQRPANQTGALIKLDQPPAPELASALVHKIGQGSIDSNRVEVPFSHITPPEADYWTSETTAELRVPIGRTGATKLQYLSIGKGTRQHALFAGKTGSGKSTLFHVIITNLALHCSPDQVEFYLIDFKKGVEFKCYATKQLPHARVIAIESDREFGLSVLQRVDEELKRRGDLFRKLGVQDIAGYKKNGGTEPIPRTLLLIDEFQEFYTVDDQIAQNASVLFDRIVRQGRAFGIHVLLGSQTLGGAYTLARATLGQMVIRVALQCNEADAYLIMDENNAAPRLLTRPGEGIYNDAAGAIEGNSPFQVVWLDDEDRDAYLDKIHTLAEQRDDNHPTPIIFEGNAPADIRENRLLARLLKTAPTTKPTGSRVWLGAPNAIKGPTEVTFHRQSGNHLLIVGQREEAALTMLGLSLIALAAQHPQGTAQFIFLHSATPDSRESQFLDTIFQQIKHPVTVARAHEIGPVINQLAEELKNRDTENNPDTPTIYLFIHDLHKFKKLRPEDDFSFSLSDDDAPANPAVQLTEILTQGSTQGIHVLTTIDTYNNVNRFLNRKTLSEFEMRVIFQMSANDSASLIDNPKASDLGLHRALLYNEHEGTLETFRPYAQPEANWFTGTNPA</sequence>
<evidence type="ECO:0000256" key="4">
    <source>
        <dbReference type="SAM" id="Coils"/>
    </source>
</evidence>
<dbReference type="InterPro" id="IPR027417">
    <property type="entry name" value="P-loop_NTPase"/>
</dbReference>
<dbReference type="PANTHER" id="PTHR22683">
    <property type="entry name" value="SPORULATION PROTEIN RELATED"/>
    <property type="match status" value="1"/>
</dbReference>
<evidence type="ECO:0000313" key="8">
    <source>
        <dbReference type="Proteomes" id="UP000306196"/>
    </source>
</evidence>
<gene>
    <name evidence="7" type="ORF">FEM03_21735</name>
</gene>
<dbReference type="EMBL" id="VAUV01000021">
    <property type="protein sequence ID" value="TLD68677.1"/>
    <property type="molecule type" value="Genomic_DNA"/>
</dbReference>
<dbReference type="InterPro" id="IPR002543">
    <property type="entry name" value="FtsK_dom"/>
</dbReference>
<feature type="domain" description="FtsK" evidence="6">
    <location>
        <begin position="747"/>
        <end position="945"/>
    </location>
</feature>
<keyword evidence="4" id="KW-0175">Coiled coil</keyword>
<proteinExistence type="predicted"/>
<dbReference type="Gene3D" id="3.40.50.300">
    <property type="entry name" value="P-loop containing nucleotide triphosphate hydrolases"/>
    <property type="match status" value="3"/>
</dbReference>
<dbReference type="SUPFAM" id="SSF52540">
    <property type="entry name" value="P-loop containing nucleoside triphosphate hydrolases"/>
    <property type="match status" value="1"/>
</dbReference>
<keyword evidence="8" id="KW-1185">Reference proteome</keyword>
<dbReference type="Proteomes" id="UP000306196">
    <property type="component" value="Unassembled WGS sequence"/>
</dbReference>
<evidence type="ECO:0000256" key="1">
    <source>
        <dbReference type="ARBA" id="ARBA00022741"/>
    </source>
</evidence>
<dbReference type="GO" id="GO:0003677">
    <property type="term" value="F:DNA binding"/>
    <property type="evidence" value="ECO:0007669"/>
    <property type="project" value="InterPro"/>
</dbReference>
<feature type="binding site" evidence="3">
    <location>
        <begin position="767"/>
        <end position="774"/>
    </location>
    <ligand>
        <name>ATP</name>
        <dbReference type="ChEBI" id="CHEBI:30616"/>
    </ligand>
</feature>
<reference evidence="7 8" key="1">
    <citation type="submission" date="2019-05" db="EMBL/GenBank/DDBJ databases">
        <title>Verrucobacter flavum gen. nov., sp. nov. a new member of the family Verrucomicrobiaceae.</title>
        <authorList>
            <person name="Szuroczki S."/>
            <person name="Abbaszade G."/>
            <person name="Szabo A."/>
            <person name="Felfoldi T."/>
            <person name="Schumann P."/>
            <person name="Boka K."/>
            <person name="Keki Z."/>
            <person name="Toumi M."/>
            <person name="Toth E."/>
        </authorList>
    </citation>
    <scope>NUCLEOTIDE SEQUENCE [LARGE SCALE GENOMIC DNA]</scope>
    <source>
        <strain evidence="7 8">MG-N-17</strain>
    </source>
</reference>
<accession>A0A5R8K8L6</accession>
<keyword evidence="5" id="KW-0472">Membrane</keyword>
<comment type="caution">
    <text evidence="7">The sequence shown here is derived from an EMBL/GenBank/DDBJ whole genome shotgun (WGS) entry which is preliminary data.</text>
</comment>
<feature type="transmembrane region" description="Helical" evidence="5">
    <location>
        <begin position="246"/>
        <end position="264"/>
    </location>
</feature>
<keyword evidence="5" id="KW-0812">Transmembrane</keyword>
<evidence type="ECO:0000313" key="7">
    <source>
        <dbReference type="EMBL" id="TLD68677.1"/>
    </source>
</evidence>
<organism evidence="7 8">
    <name type="scientific">Phragmitibacter flavus</name>
    <dbReference type="NCBI Taxonomy" id="2576071"/>
    <lineage>
        <taxon>Bacteria</taxon>
        <taxon>Pseudomonadati</taxon>
        <taxon>Verrucomicrobiota</taxon>
        <taxon>Verrucomicrobiia</taxon>
        <taxon>Verrucomicrobiales</taxon>
        <taxon>Verrucomicrobiaceae</taxon>
        <taxon>Phragmitibacter</taxon>
    </lineage>
</organism>
<evidence type="ECO:0000256" key="3">
    <source>
        <dbReference type="PROSITE-ProRule" id="PRU00289"/>
    </source>
</evidence>
<evidence type="ECO:0000256" key="2">
    <source>
        <dbReference type="ARBA" id="ARBA00022840"/>
    </source>
</evidence>
<evidence type="ECO:0000259" key="6">
    <source>
        <dbReference type="PROSITE" id="PS50901"/>
    </source>
</evidence>